<evidence type="ECO:0000256" key="1">
    <source>
        <dbReference type="SAM" id="SignalP"/>
    </source>
</evidence>
<sequence length="246" mass="26982">MLDVFRSSLAAATIALALASLAQPVVRAEAAQTSPAADKAANTPMRNQRYCEVLPITLLGGPTASVYNTVGHGDCPEKLWKALTPSDVRRKFQVLTVEMNGPRYFVMDRILPSGATKDGEAVELGGMTFVKRAEVKLSLEQIRNSKPYTPVTIDRSTVYRFDAGKPTFQLKAPDGSIYVMQSYARIIDPKLSYKELPALGSRLKLPAGWTYSEQVPAKTLMLVAKDKATVVQDDLKNTYQKLTPTN</sequence>
<reference evidence="2 3" key="1">
    <citation type="submission" date="2019-09" db="EMBL/GenBank/DDBJ databases">
        <title>Segnochrobactrum spirostomi gen. nov., sp. nov., isolated from the ciliate Spirostomum cf. yagiui and description of a novel family, Segnochrobactraceae fam. nov. within the order Rhizobiales of the class Alphaproteobacteria.</title>
        <authorList>
            <person name="Akter S."/>
            <person name="Shazib S.U.A."/>
            <person name="Shin M.K."/>
        </authorList>
    </citation>
    <scope>NUCLEOTIDE SEQUENCE [LARGE SCALE GENOMIC DNA]</scope>
    <source>
        <strain evidence="2 3">Sp-1</strain>
    </source>
</reference>
<protein>
    <submittedName>
        <fullName evidence="2">Uncharacterized protein</fullName>
    </submittedName>
</protein>
<keyword evidence="3" id="KW-1185">Reference proteome</keyword>
<dbReference type="EMBL" id="VWNA01000001">
    <property type="protein sequence ID" value="MQT12364.1"/>
    <property type="molecule type" value="Genomic_DNA"/>
</dbReference>
<evidence type="ECO:0000313" key="3">
    <source>
        <dbReference type="Proteomes" id="UP000332515"/>
    </source>
</evidence>
<proteinExistence type="predicted"/>
<keyword evidence="1" id="KW-0732">Signal</keyword>
<accession>A0A6A7Y0B8</accession>
<dbReference type="AlphaFoldDB" id="A0A6A7Y0B8"/>
<organism evidence="2 3">
    <name type="scientific">Segnochrobactrum spirostomi</name>
    <dbReference type="NCBI Taxonomy" id="2608987"/>
    <lineage>
        <taxon>Bacteria</taxon>
        <taxon>Pseudomonadati</taxon>
        <taxon>Pseudomonadota</taxon>
        <taxon>Alphaproteobacteria</taxon>
        <taxon>Hyphomicrobiales</taxon>
        <taxon>Segnochrobactraceae</taxon>
        <taxon>Segnochrobactrum</taxon>
    </lineage>
</organism>
<name>A0A6A7Y0B8_9HYPH</name>
<comment type="caution">
    <text evidence="2">The sequence shown here is derived from an EMBL/GenBank/DDBJ whole genome shotgun (WGS) entry which is preliminary data.</text>
</comment>
<feature type="chain" id="PRO_5025450932" evidence="1">
    <location>
        <begin position="23"/>
        <end position="246"/>
    </location>
</feature>
<feature type="signal peptide" evidence="1">
    <location>
        <begin position="1"/>
        <end position="22"/>
    </location>
</feature>
<gene>
    <name evidence="2" type="ORF">F0357_06735</name>
</gene>
<evidence type="ECO:0000313" key="2">
    <source>
        <dbReference type="EMBL" id="MQT12364.1"/>
    </source>
</evidence>
<dbReference type="Proteomes" id="UP000332515">
    <property type="component" value="Unassembled WGS sequence"/>
</dbReference>